<feature type="compositionally biased region" description="Basic and acidic residues" evidence="5">
    <location>
        <begin position="300"/>
        <end position="324"/>
    </location>
</feature>
<reference evidence="7 8" key="1">
    <citation type="submission" date="2024-06" db="EMBL/GenBank/DDBJ databases">
        <title>The draft genome of Grus japonensis, version 3.</title>
        <authorList>
            <person name="Nabeshima K."/>
            <person name="Suzuki S."/>
            <person name="Onuma M."/>
        </authorList>
    </citation>
    <scope>NUCLEOTIDE SEQUENCE [LARGE SCALE GENOMIC DNA]</scope>
    <source>
        <strain evidence="7 8">451A</strain>
    </source>
</reference>
<feature type="domain" description="LIM zinc-binding" evidence="6">
    <location>
        <begin position="383"/>
        <end position="449"/>
    </location>
</feature>
<dbReference type="EMBL" id="BAAFJT010000001">
    <property type="protein sequence ID" value="GAB0179667.1"/>
    <property type="molecule type" value="Genomic_DNA"/>
</dbReference>
<evidence type="ECO:0000256" key="5">
    <source>
        <dbReference type="SAM" id="MobiDB-lite"/>
    </source>
</evidence>
<evidence type="ECO:0000256" key="3">
    <source>
        <dbReference type="ARBA" id="ARBA00023038"/>
    </source>
</evidence>
<keyword evidence="2 4" id="KW-0862">Zinc</keyword>
<evidence type="ECO:0000256" key="2">
    <source>
        <dbReference type="ARBA" id="ARBA00022833"/>
    </source>
</evidence>
<evidence type="ECO:0000313" key="8">
    <source>
        <dbReference type="Proteomes" id="UP001623348"/>
    </source>
</evidence>
<feature type="compositionally biased region" description="Basic and acidic residues" evidence="5">
    <location>
        <begin position="252"/>
        <end position="261"/>
    </location>
</feature>
<keyword evidence="3 4" id="KW-0440">LIM domain</keyword>
<evidence type="ECO:0000256" key="4">
    <source>
        <dbReference type="PROSITE-ProRule" id="PRU00125"/>
    </source>
</evidence>
<protein>
    <submittedName>
        <fullName evidence="7">Sciellin</fullName>
    </submittedName>
</protein>
<organism evidence="7 8">
    <name type="scientific">Grus japonensis</name>
    <name type="common">Japanese crane</name>
    <name type="synonym">Red-crowned crane</name>
    <dbReference type="NCBI Taxonomy" id="30415"/>
    <lineage>
        <taxon>Eukaryota</taxon>
        <taxon>Metazoa</taxon>
        <taxon>Chordata</taxon>
        <taxon>Craniata</taxon>
        <taxon>Vertebrata</taxon>
        <taxon>Euteleostomi</taxon>
        <taxon>Archelosauria</taxon>
        <taxon>Archosauria</taxon>
        <taxon>Dinosauria</taxon>
        <taxon>Saurischia</taxon>
        <taxon>Theropoda</taxon>
        <taxon>Coelurosauria</taxon>
        <taxon>Aves</taxon>
        <taxon>Neognathae</taxon>
        <taxon>Neoaves</taxon>
        <taxon>Gruiformes</taxon>
        <taxon>Gruidae</taxon>
        <taxon>Grus</taxon>
    </lineage>
</organism>
<feature type="compositionally biased region" description="Basic and acidic residues" evidence="5">
    <location>
        <begin position="141"/>
        <end position="168"/>
    </location>
</feature>
<feature type="compositionally biased region" description="Polar residues" evidence="5">
    <location>
        <begin position="169"/>
        <end position="199"/>
    </location>
</feature>
<comment type="caution">
    <text evidence="7">The sequence shown here is derived from an EMBL/GenBank/DDBJ whole genome shotgun (WGS) entry which is preliminary data.</text>
</comment>
<dbReference type="AlphaFoldDB" id="A0ABC9W4D7"/>
<accession>A0ABC9W4D7</accession>
<feature type="compositionally biased region" description="Polar residues" evidence="5">
    <location>
        <begin position="69"/>
        <end position="93"/>
    </location>
</feature>
<dbReference type="Proteomes" id="UP001623348">
    <property type="component" value="Unassembled WGS sequence"/>
</dbReference>
<dbReference type="CDD" id="cd08368">
    <property type="entry name" value="LIM"/>
    <property type="match status" value="1"/>
</dbReference>
<dbReference type="InterPro" id="IPR001781">
    <property type="entry name" value="Znf_LIM"/>
</dbReference>
<feature type="region of interest" description="Disordered" evidence="5">
    <location>
        <begin position="128"/>
        <end position="356"/>
    </location>
</feature>
<sequence>MLGVLYSVINKSAALKLVEVLASGKLTLATLSSAKIGLSKHFIWTLTSTIPRFPQKDTPLKKMSAVSIRKQSPNQSDNKSPSVAIKSRQQATHDINKRRTLLQDNSWIKKRSEEESADENYGRAVLNQYKSQDSLHSTSTNEKEDQKAVLGRYRSDTTLDRIAARSDTDNTNQSPTLNNKQSNRQSWTPNASSPNTAVTSPIKKKRQSWMPPPVSSSKTTTEAVETKETNSENSEAPTTAAFSSEQVTPQKSKTDVDDKATARNQDLDNLIKVNPSSFTSDKEGKDLEDFTEINTAGQKNKRDEDLGDHTEVKSADNQSKKRINEQPYENTPRAPNNLQETNYSSDSERKTSKSSYGAYEENITGNTIKTVYSTSDRSIIGKDICTYCRKPLGIDAKMILDALQICCHSTCFKCEVCKRPLEDLKAGDSIWIYRQTVHCEPCYSKVKEKWIY</sequence>
<keyword evidence="8" id="KW-1185">Reference proteome</keyword>
<dbReference type="PROSITE" id="PS50023">
    <property type="entry name" value="LIM_DOMAIN_2"/>
    <property type="match status" value="1"/>
</dbReference>
<dbReference type="PANTHER" id="PTHR15468">
    <property type="entry name" value="ZNF185"/>
    <property type="match status" value="1"/>
</dbReference>
<keyword evidence="1 4" id="KW-0479">Metal-binding</keyword>
<feature type="compositionally biased region" description="Polar residues" evidence="5">
    <location>
        <begin position="128"/>
        <end position="140"/>
    </location>
</feature>
<dbReference type="Gene3D" id="2.10.110.10">
    <property type="entry name" value="Cysteine Rich Protein"/>
    <property type="match status" value="1"/>
</dbReference>
<dbReference type="PANTHER" id="PTHR15468:SF7">
    <property type="entry name" value="SCIELLIN"/>
    <property type="match status" value="1"/>
</dbReference>
<evidence type="ECO:0000256" key="1">
    <source>
        <dbReference type="ARBA" id="ARBA00022723"/>
    </source>
</evidence>
<gene>
    <name evidence="7" type="ORF">GRJ2_000432000</name>
</gene>
<evidence type="ECO:0000313" key="7">
    <source>
        <dbReference type="EMBL" id="GAB0179667.1"/>
    </source>
</evidence>
<evidence type="ECO:0000259" key="6">
    <source>
        <dbReference type="PROSITE" id="PS50023"/>
    </source>
</evidence>
<feature type="compositionally biased region" description="Polar residues" evidence="5">
    <location>
        <begin position="327"/>
        <end position="343"/>
    </location>
</feature>
<dbReference type="SMART" id="SM00132">
    <property type="entry name" value="LIM"/>
    <property type="match status" value="1"/>
</dbReference>
<proteinExistence type="predicted"/>
<dbReference type="PROSITE" id="PS00478">
    <property type="entry name" value="LIM_DOMAIN_1"/>
    <property type="match status" value="1"/>
</dbReference>
<feature type="compositionally biased region" description="Polar residues" evidence="5">
    <location>
        <begin position="231"/>
        <end position="251"/>
    </location>
</feature>
<feature type="region of interest" description="Disordered" evidence="5">
    <location>
        <begin position="57"/>
        <end position="98"/>
    </location>
</feature>
<name>A0ABC9W4D7_GRUJA</name>
<dbReference type="GO" id="GO:0046872">
    <property type="term" value="F:metal ion binding"/>
    <property type="evidence" value="ECO:0007669"/>
    <property type="project" value="UniProtKB-KW"/>
</dbReference>
<dbReference type="InterPro" id="IPR052621">
    <property type="entry name" value="Cell_Prolif/Cornif_Regul"/>
</dbReference>